<gene>
    <name evidence="10" type="ORF">NEZAVI_LOCUS7420</name>
</gene>
<evidence type="ECO:0000256" key="7">
    <source>
        <dbReference type="ARBA" id="ARBA00023242"/>
    </source>
</evidence>
<feature type="domain" description="HIT" evidence="9">
    <location>
        <begin position="4"/>
        <end position="107"/>
    </location>
</feature>
<evidence type="ECO:0000259" key="9">
    <source>
        <dbReference type="PROSITE" id="PS51084"/>
    </source>
</evidence>
<dbReference type="Gene3D" id="3.30.428.10">
    <property type="entry name" value="HIT-like"/>
    <property type="match status" value="1"/>
</dbReference>
<comment type="caution">
    <text evidence="8">Lacks conserved residue(s) required for the propagation of feature annotation.</text>
</comment>
<comment type="subcellular location">
    <subcellularLocation>
        <location evidence="1">Nucleus</location>
    </subcellularLocation>
</comment>
<dbReference type="InterPro" id="IPR036265">
    <property type="entry name" value="HIT-like_sf"/>
</dbReference>
<dbReference type="GO" id="GO:0046872">
    <property type="term" value="F:metal ion binding"/>
    <property type="evidence" value="ECO:0007669"/>
    <property type="project" value="UniProtKB-KW"/>
</dbReference>
<dbReference type="GO" id="GO:0000012">
    <property type="term" value="P:single strand break repair"/>
    <property type="evidence" value="ECO:0007669"/>
    <property type="project" value="TreeGrafter"/>
</dbReference>
<keyword evidence="2" id="KW-0479">Metal-binding</keyword>
<proteinExistence type="predicted"/>
<dbReference type="InterPro" id="IPR011146">
    <property type="entry name" value="HIT-like"/>
</dbReference>
<evidence type="ECO:0000256" key="1">
    <source>
        <dbReference type="ARBA" id="ARBA00004123"/>
    </source>
</evidence>
<evidence type="ECO:0000256" key="5">
    <source>
        <dbReference type="ARBA" id="ARBA00023125"/>
    </source>
</evidence>
<dbReference type="SUPFAM" id="SSF54197">
    <property type="entry name" value="HIT-like"/>
    <property type="match status" value="1"/>
</dbReference>
<dbReference type="GO" id="GO:0003697">
    <property type="term" value="F:single-stranded DNA binding"/>
    <property type="evidence" value="ECO:0007669"/>
    <property type="project" value="TreeGrafter"/>
</dbReference>
<keyword evidence="6" id="KW-0234">DNA repair</keyword>
<dbReference type="GO" id="GO:1990165">
    <property type="term" value="F:single-strand break-containing DNA binding"/>
    <property type="evidence" value="ECO:0007669"/>
    <property type="project" value="TreeGrafter"/>
</dbReference>
<organism evidence="10 11">
    <name type="scientific">Nezara viridula</name>
    <name type="common">Southern green stink bug</name>
    <name type="synonym">Cimex viridulus</name>
    <dbReference type="NCBI Taxonomy" id="85310"/>
    <lineage>
        <taxon>Eukaryota</taxon>
        <taxon>Metazoa</taxon>
        <taxon>Ecdysozoa</taxon>
        <taxon>Arthropoda</taxon>
        <taxon>Hexapoda</taxon>
        <taxon>Insecta</taxon>
        <taxon>Pterygota</taxon>
        <taxon>Neoptera</taxon>
        <taxon>Paraneoptera</taxon>
        <taxon>Hemiptera</taxon>
        <taxon>Heteroptera</taxon>
        <taxon>Panheteroptera</taxon>
        <taxon>Pentatomomorpha</taxon>
        <taxon>Pentatomoidea</taxon>
        <taxon>Pentatomidae</taxon>
        <taxon>Pentatominae</taxon>
        <taxon>Nezara</taxon>
    </lineage>
</organism>
<evidence type="ECO:0000313" key="11">
    <source>
        <dbReference type="Proteomes" id="UP001152798"/>
    </source>
</evidence>
<evidence type="ECO:0000256" key="3">
    <source>
        <dbReference type="ARBA" id="ARBA00022763"/>
    </source>
</evidence>
<dbReference type="GO" id="GO:0033699">
    <property type="term" value="F:DNA 5'-adenosine monophosphate hydrolase activity"/>
    <property type="evidence" value="ECO:0007669"/>
    <property type="project" value="TreeGrafter"/>
</dbReference>
<evidence type="ECO:0000256" key="2">
    <source>
        <dbReference type="ARBA" id="ARBA00022723"/>
    </source>
</evidence>
<keyword evidence="4" id="KW-0862">Zinc</keyword>
<name>A0A9P0H8P9_NEZVI</name>
<keyword evidence="7" id="KW-0539">Nucleus</keyword>
<dbReference type="GO" id="GO:0005634">
    <property type="term" value="C:nucleus"/>
    <property type="evidence" value="ECO:0007669"/>
    <property type="project" value="UniProtKB-SubCell"/>
</dbReference>
<sequence length="177" mass="20267">MAWTYGLLDAMKDPRLQIHNDYDIVIIKDCYPKAEVHFLVLPWKNIPSIKDLTGSHLPLLKKMDLKGREIAREKGGGRKFKFGYHAEPSMKRLHMHVISDDFNSVSLKTKKHWNSYTTGFFIPSEKVIKDLESIGRVNLPSTSQCSLNLKTPLKCHKCSYLPGNMPALKLHLAKHVE</sequence>
<dbReference type="GO" id="GO:0003725">
    <property type="term" value="F:double-stranded RNA binding"/>
    <property type="evidence" value="ECO:0007669"/>
    <property type="project" value="TreeGrafter"/>
</dbReference>
<dbReference type="FunFam" id="3.30.428.10:FF:000004">
    <property type="entry name" value="aprataxin isoform X2"/>
    <property type="match status" value="1"/>
</dbReference>
<protein>
    <recommendedName>
        <fullName evidence="9">HIT domain-containing protein</fullName>
    </recommendedName>
</protein>
<dbReference type="Proteomes" id="UP001152798">
    <property type="component" value="Chromosome 4"/>
</dbReference>
<dbReference type="Pfam" id="PF11969">
    <property type="entry name" value="DcpS_C"/>
    <property type="match status" value="1"/>
</dbReference>
<dbReference type="PANTHER" id="PTHR12486:SF4">
    <property type="entry name" value="APRATAXIN"/>
    <property type="match status" value="1"/>
</dbReference>
<evidence type="ECO:0000256" key="8">
    <source>
        <dbReference type="PROSITE-ProRule" id="PRU00464"/>
    </source>
</evidence>
<dbReference type="AlphaFoldDB" id="A0A9P0H8P9"/>
<keyword evidence="5" id="KW-0238">DNA-binding</keyword>
<dbReference type="InterPro" id="IPR032566">
    <property type="entry name" value="Znf-C2HE"/>
</dbReference>
<evidence type="ECO:0000256" key="6">
    <source>
        <dbReference type="ARBA" id="ARBA00023204"/>
    </source>
</evidence>
<dbReference type="PROSITE" id="PS51084">
    <property type="entry name" value="HIT_2"/>
    <property type="match status" value="1"/>
</dbReference>
<keyword evidence="11" id="KW-1185">Reference proteome</keyword>
<dbReference type="PANTHER" id="PTHR12486">
    <property type="entry name" value="APRATAXIN-RELATED"/>
    <property type="match status" value="1"/>
</dbReference>
<keyword evidence="3" id="KW-0227">DNA damage</keyword>
<evidence type="ECO:0000313" key="10">
    <source>
        <dbReference type="EMBL" id="CAH1397633.1"/>
    </source>
</evidence>
<dbReference type="GO" id="GO:0030983">
    <property type="term" value="F:mismatched DNA binding"/>
    <property type="evidence" value="ECO:0007669"/>
    <property type="project" value="TreeGrafter"/>
</dbReference>
<dbReference type="Pfam" id="PF16278">
    <property type="entry name" value="zf-C2HE"/>
    <property type="match status" value="1"/>
</dbReference>
<dbReference type="EMBL" id="OV725080">
    <property type="protein sequence ID" value="CAH1397633.1"/>
    <property type="molecule type" value="Genomic_DNA"/>
</dbReference>
<accession>A0A9P0H8P9</accession>
<reference evidence="10" key="1">
    <citation type="submission" date="2022-01" db="EMBL/GenBank/DDBJ databases">
        <authorList>
            <person name="King R."/>
        </authorList>
    </citation>
    <scope>NUCLEOTIDE SEQUENCE</scope>
</reference>
<dbReference type="OrthoDB" id="3512845at2759"/>
<evidence type="ECO:0000256" key="4">
    <source>
        <dbReference type="ARBA" id="ARBA00022833"/>
    </source>
</evidence>